<evidence type="ECO:0000259" key="7">
    <source>
        <dbReference type="Pfam" id="PF08281"/>
    </source>
</evidence>
<dbReference type="InterPro" id="IPR036388">
    <property type="entry name" value="WH-like_DNA-bd_sf"/>
</dbReference>
<dbReference type="Gene3D" id="1.10.1740.10">
    <property type="match status" value="1"/>
</dbReference>
<dbReference type="SUPFAM" id="SSF88659">
    <property type="entry name" value="Sigma3 and sigma4 domains of RNA polymerase sigma factors"/>
    <property type="match status" value="1"/>
</dbReference>
<dbReference type="Gene3D" id="1.10.10.10">
    <property type="entry name" value="Winged helix-like DNA-binding domain superfamily/Winged helix DNA-binding domain"/>
    <property type="match status" value="1"/>
</dbReference>
<evidence type="ECO:0000256" key="3">
    <source>
        <dbReference type="ARBA" id="ARBA00023082"/>
    </source>
</evidence>
<dbReference type="InterPro" id="IPR013324">
    <property type="entry name" value="RNA_pol_sigma_r3/r4-like"/>
</dbReference>
<comment type="similarity">
    <text evidence="1">Belongs to the sigma-70 factor family. ECF subfamily.</text>
</comment>
<dbReference type="PANTHER" id="PTHR43133:SF8">
    <property type="entry name" value="RNA POLYMERASE SIGMA FACTOR HI_1459-RELATED"/>
    <property type="match status" value="1"/>
</dbReference>
<keyword evidence="2" id="KW-0805">Transcription regulation</keyword>
<dbReference type="SUPFAM" id="SSF88946">
    <property type="entry name" value="Sigma2 domain of RNA polymerase sigma factors"/>
    <property type="match status" value="1"/>
</dbReference>
<evidence type="ECO:0000313" key="9">
    <source>
        <dbReference type="Proteomes" id="UP000247476"/>
    </source>
</evidence>
<dbReference type="GO" id="GO:0006352">
    <property type="term" value="P:DNA-templated transcription initiation"/>
    <property type="evidence" value="ECO:0007669"/>
    <property type="project" value="InterPro"/>
</dbReference>
<protein>
    <recommendedName>
        <fullName evidence="10">Sigma-70 family RNA polymerase sigma factor</fullName>
    </recommendedName>
</protein>
<sequence length="285" mass="32660">MPGHERLELWEKRYNDAEAERKSMPFRRIRECRPPRAPAISYLAAGGEPMPDRSDPSIPSRFPHYDSLRRYCRMLAGTPWDGEDLLHDTVLKVLKAVPSERQRDQLPLSYWFRVATRTRIDACRKRRLAVEPYEDERMPATTGPATTAAIDIAEAIERLVYMLPPKQAAILLLVDAFRFTTRETAELLEHTSDGAVKTALRRARAKIADFAGRETAASDRRLPDAKRWIDRFTDAFRRDDPLAVVRAYRALTDAGIRVERRVVANRISFAFTDPEGYCILLSMNS</sequence>
<keyword evidence="4" id="KW-0238">DNA-binding</keyword>
<proteinExistence type="inferred from homology"/>
<dbReference type="InterPro" id="IPR007627">
    <property type="entry name" value="RNA_pol_sigma70_r2"/>
</dbReference>
<evidence type="ECO:0000256" key="5">
    <source>
        <dbReference type="ARBA" id="ARBA00023163"/>
    </source>
</evidence>
<evidence type="ECO:0000256" key="1">
    <source>
        <dbReference type="ARBA" id="ARBA00010641"/>
    </source>
</evidence>
<evidence type="ECO:0000259" key="6">
    <source>
        <dbReference type="Pfam" id="PF04542"/>
    </source>
</evidence>
<dbReference type="GO" id="GO:0016987">
    <property type="term" value="F:sigma factor activity"/>
    <property type="evidence" value="ECO:0007669"/>
    <property type="project" value="UniProtKB-KW"/>
</dbReference>
<organism evidence="8 9">
    <name type="scientific">Paenibacillus flagellatus</name>
    <dbReference type="NCBI Taxonomy" id="2211139"/>
    <lineage>
        <taxon>Bacteria</taxon>
        <taxon>Bacillati</taxon>
        <taxon>Bacillota</taxon>
        <taxon>Bacilli</taxon>
        <taxon>Bacillales</taxon>
        <taxon>Paenibacillaceae</taxon>
        <taxon>Paenibacillus</taxon>
    </lineage>
</organism>
<dbReference type="AlphaFoldDB" id="A0A2V5KD19"/>
<dbReference type="InterPro" id="IPR013249">
    <property type="entry name" value="RNA_pol_sigma70_r4_t2"/>
</dbReference>
<feature type="domain" description="RNA polymerase sigma factor 70 region 4 type 2" evidence="7">
    <location>
        <begin position="154"/>
        <end position="207"/>
    </location>
</feature>
<dbReference type="Pfam" id="PF04542">
    <property type="entry name" value="Sigma70_r2"/>
    <property type="match status" value="1"/>
</dbReference>
<evidence type="ECO:0000313" key="8">
    <source>
        <dbReference type="EMBL" id="PYI57541.1"/>
    </source>
</evidence>
<gene>
    <name evidence="8" type="ORF">DLM86_03685</name>
</gene>
<dbReference type="Pfam" id="PF08281">
    <property type="entry name" value="Sigma70_r4_2"/>
    <property type="match status" value="1"/>
</dbReference>
<name>A0A2V5KD19_9BACL</name>
<feature type="domain" description="RNA polymerase sigma-70 region 2" evidence="6">
    <location>
        <begin position="64"/>
        <end position="127"/>
    </location>
</feature>
<dbReference type="InterPro" id="IPR014284">
    <property type="entry name" value="RNA_pol_sigma-70_dom"/>
</dbReference>
<keyword evidence="9" id="KW-1185">Reference proteome</keyword>
<dbReference type="PANTHER" id="PTHR43133">
    <property type="entry name" value="RNA POLYMERASE ECF-TYPE SIGMA FACTO"/>
    <property type="match status" value="1"/>
</dbReference>
<dbReference type="Proteomes" id="UP000247476">
    <property type="component" value="Unassembled WGS sequence"/>
</dbReference>
<reference evidence="8 9" key="1">
    <citation type="submission" date="2018-05" db="EMBL/GenBank/DDBJ databases">
        <title>Paenibacillus flagellatus sp. nov., isolated from selenium mineral soil.</title>
        <authorList>
            <person name="Dai X."/>
        </authorList>
    </citation>
    <scope>NUCLEOTIDE SEQUENCE [LARGE SCALE GENOMIC DNA]</scope>
    <source>
        <strain evidence="8 9">DXL2</strain>
    </source>
</reference>
<keyword evidence="3" id="KW-0731">Sigma factor</keyword>
<evidence type="ECO:0000256" key="4">
    <source>
        <dbReference type="ARBA" id="ARBA00023125"/>
    </source>
</evidence>
<keyword evidence="5" id="KW-0804">Transcription</keyword>
<comment type="caution">
    <text evidence="8">The sequence shown here is derived from an EMBL/GenBank/DDBJ whole genome shotgun (WGS) entry which is preliminary data.</text>
</comment>
<accession>A0A2V5KD19</accession>
<evidence type="ECO:0000256" key="2">
    <source>
        <dbReference type="ARBA" id="ARBA00023015"/>
    </source>
</evidence>
<dbReference type="GO" id="GO:0003677">
    <property type="term" value="F:DNA binding"/>
    <property type="evidence" value="ECO:0007669"/>
    <property type="project" value="UniProtKB-KW"/>
</dbReference>
<dbReference type="InterPro" id="IPR013325">
    <property type="entry name" value="RNA_pol_sigma_r2"/>
</dbReference>
<dbReference type="NCBIfam" id="TIGR02937">
    <property type="entry name" value="sigma70-ECF"/>
    <property type="match status" value="1"/>
</dbReference>
<dbReference type="InterPro" id="IPR039425">
    <property type="entry name" value="RNA_pol_sigma-70-like"/>
</dbReference>
<dbReference type="EMBL" id="QJVJ01000001">
    <property type="protein sequence ID" value="PYI57541.1"/>
    <property type="molecule type" value="Genomic_DNA"/>
</dbReference>
<evidence type="ECO:0008006" key="10">
    <source>
        <dbReference type="Google" id="ProtNLM"/>
    </source>
</evidence>